<comment type="caution">
    <text evidence="1">The sequence shown here is derived from an EMBL/GenBank/DDBJ whole genome shotgun (WGS) entry which is preliminary data.</text>
</comment>
<dbReference type="Proteomes" id="UP000814033">
    <property type="component" value="Unassembled WGS sequence"/>
</dbReference>
<evidence type="ECO:0000313" key="1">
    <source>
        <dbReference type="EMBL" id="KAI0037601.1"/>
    </source>
</evidence>
<name>A0ACB8R0E3_9AGAM</name>
<organism evidence="1 2">
    <name type="scientific">Auriscalpium vulgare</name>
    <dbReference type="NCBI Taxonomy" id="40419"/>
    <lineage>
        <taxon>Eukaryota</taxon>
        <taxon>Fungi</taxon>
        <taxon>Dikarya</taxon>
        <taxon>Basidiomycota</taxon>
        <taxon>Agaricomycotina</taxon>
        <taxon>Agaricomycetes</taxon>
        <taxon>Russulales</taxon>
        <taxon>Auriscalpiaceae</taxon>
        <taxon>Auriscalpium</taxon>
    </lineage>
</organism>
<keyword evidence="2" id="KW-1185">Reference proteome</keyword>
<reference evidence="1" key="2">
    <citation type="journal article" date="2022" name="New Phytol.">
        <title>Evolutionary transition to the ectomycorrhizal habit in the genomes of a hyperdiverse lineage of mushroom-forming fungi.</title>
        <authorList>
            <person name="Looney B."/>
            <person name="Miyauchi S."/>
            <person name="Morin E."/>
            <person name="Drula E."/>
            <person name="Courty P.E."/>
            <person name="Kohler A."/>
            <person name="Kuo A."/>
            <person name="LaButti K."/>
            <person name="Pangilinan J."/>
            <person name="Lipzen A."/>
            <person name="Riley R."/>
            <person name="Andreopoulos W."/>
            <person name="He G."/>
            <person name="Johnson J."/>
            <person name="Nolan M."/>
            <person name="Tritt A."/>
            <person name="Barry K.W."/>
            <person name="Grigoriev I.V."/>
            <person name="Nagy L.G."/>
            <person name="Hibbett D."/>
            <person name="Henrissat B."/>
            <person name="Matheny P.B."/>
            <person name="Labbe J."/>
            <person name="Martin F.M."/>
        </authorList>
    </citation>
    <scope>NUCLEOTIDE SEQUENCE</scope>
    <source>
        <strain evidence="1">FP105234-sp</strain>
    </source>
</reference>
<dbReference type="EMBL" id="MU276834">
    <property type="protein sequence ID" value="KAI0037601.1"/>
    <property type="molecule type" value="Genomic_DNA"/>
</dbReference>
<proteinExistence type="predicted"/>
<reference evidence="1" key="1">
    <citation type="submission" date="2021-02" db="EMBL/GenBank/DDBJ databases">
        <authorList>
            <consortium name="DOE Joint Genome Institute"/>
            <person name="Ahrendt S."/>
            <person name="Looney B.P."/>
            <person name="Miyauchi S."/>
            <person name="Morin E."/>
            <person name="Drula E."/>
            <person name="Courty P.E."/>
            <person name="Chicoki N."/>
            <person name="Fauchery L."/>
            <person name="Kohler A."/>
            <person name="Kuo A."/>
            <person name="Labutti K."/>
            <person name="Pangilinan J."/>
            <person name="Lipzen A."/>
            <person name="Riley R."/>
            <person name="Andreopoulos W."/>
            <person name="He G."/>
            <person name="Johnson J."/>
            <person name="Barry K.W."/>
            <person name="Grigoriev I.V."/>
            <person name="Nagy L."/>
            <person name="Hibbett D."/>
            <person name="Henrissat B."/>
            <person name="Matheny P.B."/>
            <person name="Labbe J."/>
            <person name="Martin F."/>
        </authorList>
    </citation>
    <scope>NUCLEOTIDE SEQUENCE</scope>
    <source>
        <strain evidence="1">FP105234-sp</strain>
    </source>
</reference>
<sequence length="195" mass="21149">MDVRSRFSPSTTRGFVPLAPRSAKMSSTPHRPPASPESHPASRPLSSEPLRVHMHLCDVHPPAERALGRRRHPTGCLARRRGGGQPSRGHRRQRAEREKDCAGAGAAHARGGIGQLYSWVAVSRTLVEAACVLGDRARAVRWVMTAVTGADSGWEVVAAALERTEMWLLGQRGERLGGAKTVWNGPQFCPTRSAV</sequence>
<evidence type="ECO:0000313" key="2">
    <source>
        <dbReference type="Proteomes" id="UP000814033"/>
    </source>
</evidence>
<accession>A0ACB8R0E3</accession>
<gene>
    <name evidence="1" type="ORF">FA95DRAFT_1426035</name>
</gene>
<protein>
    <submittedName>
        <fullName evidence="1">Uncharacterized protein</fullName>
    </submittedName>
</protein>